<evidence type="ECO:0000313" key="1">
    <source>
        <dbReference type="EMBL" id="TEB39419.1"/>
    </source>
</evidence>
<gene>
    <name evidence="1" type="ORF">FA13DRAFT_1703748</name>
</gene>
<evidence type="ECO:0000313" key="2">
    <source>
        <dbReference type="Proteomes" id="UP000298030"/>
    </source>
</evidence>
<accession>A0A4Y7U0R8</accession>
<protein>
    <submittedName>
        <fullName evidence="1">Uncharacterized protein</fullName>
    </submittedName>
</protein>
<reference evidence="1 2" key="1">
    <citation type="journal article" date="2019" name="Nat. Ecol. Evol.">
        <title>Megaphylogeny resolves global patterns of mushroom evolution.</title>
        <authorList>
            <person name="Varga T."/>
            <person name="Krizsan K."/>
            <person name="Foldi C."/>
            <person name="Dima B."/>
            <person name="Sanchez-Garcia M."/>
            <person name="Sanchez-Ramirez S."/>
            <person name="Szollosi G.J."/>
            <person name="Szarkandi J.G."/>
            <person name="Papp V."/>
            <person name="Albert L."/>
            <person name="Andreopoulos W."/>
            <person name="Angelini C."/>
            <person name="Antonin V."/>
            <person name="Barry K.W."/>
            <person name="Bougher N.L."/>
            <person name="Buchanan P."/>
            <person name="Buyck B."/>
            <person name="Bense V."/>
            <person name="Catcheside P."/>
            <person name="Chovatia M."/>
            <person name="Cooper J."/>
            <person name="Damon W."/>
            <person name="Desjardin D."/>
            <person name="Finy P."/>
            <person name="Geml J."/>
            <person name="Haridas S."/>
            <person name="Hughes K."/>
            <person name="Justo A."/>
            <person name="Karasinski D."/>
            <person name="Kautmanova I."/>
            <person name="Kiss B."/>
            <person name="Kocsube S."/>
            <person name="Kotiranta H."/>
            <person name="LaButti K.M."/>
            <person name="Lechner B.E."/>
            <person name="Liimatainen K."/>
            <person name="Lipzen A."/>
            <person name="Lukacs Z."/>
            <person name="Mihaltcheva S."/>
            <person name="Morgado L.N."/>
            <person name="Niskanen T."/>
            <person name="Noordeloos M.E."/>
            <person name="Ohm R.A."/>
            <person name="Ortiz-Santana B."/>
            <person name="Ovrebo C."/>
            <person name="Racz N."/>
            <person name="Riley R."/>
            <person name="Savchenko A."/>
            <person name="Shiryaev A."/>
            <person name="Soop K."/>
            <person name="Spirin V."/>
            <person name="Szebenyi C."/>
            <person name="Tomsovsky M."/>
            <person name="Tulloss R.E."/>
            <person name="Uehling J."/>
            <person name="Grigoriev I.V."/>
            <person name="Vagvolgyi C."/>
            <person name="Papp T."/>
            <person name="Martin F.M."/>
            <person name="Miettinen O."/>
            <person name="Hibbett D.S."/>
            <person name="Nagy L.G."/>
        </authorList>
    </citation>
    <scope>NUCLEOTIDE SEQUENCE [LARGE SCALE GENOMIC DNA]</scope>
    <source>
        <strain evidence="1 2">FP101781</strain>
    </source>
</reference>
<dbReference type="Proteomes" id="UP000298030">
    <property type="component" value="Unassembled WGS sequence"/>
</dbReference>
<name>A0A4Y7U0R8_COPMI</name>
<dbReference type="AlphaFoldDB" id="A0A4Y7U0R8"/>
<comment type="caution">
    <text evidence="1">The sequence shown here is derived from an EMBL/GenBank/DDBJ whole genome shotgun (WGS) entry which is preliminary data.</text>
</comment>
<dbReference type="EMBL" id="QPFP01000001">
    <property type="protein sequence ID" value="TEB39419.1"/>
    <property type="molecule type" value="Genomic_DNA"/>
</dbReference>
<keyword evidence="2" id="KW-1185">Reference proteome</keyword>
<organism evidence="1 2">
    <name type="scientific">Coprinellus micaceus</name>
    <name type="common">Glistening ink-cap mushroom</name>
    <name type="synonym">Coprinus micaceus</name>
    <dbReference type="NCBI Taxonomy" id="71717"/>
    <lineage>
        <taxon>Eukaryota</taxon>
        <taxon>Fungi</taxon>
        <taxon>Dikarya</taxon>
        <taxon>Basidiomycota</taxon>
        <taxon>Agaricomycotina</taxon>
        <taxon>Agaricomycetes</taxon>
        <taxon>Agaricomycetidae</taxon>
        <taxon>Agaricales</taxon>
        <taxon>Agaricineae</taxon>
        <taxon>Psathyrellaceae</taxon>
        <taxon>Coprinellus</taxon>
    </lineage>
</organism>
<proteinExistence type="predicted"/>
<sequence length="267" mass="29986">MHPIPFTTSHCFVKGIWTRELVSEAFDALRQYLQPHVGQCAKPSCRKHGHFISKFVKAHLKRKFGRDIGHGALQGFLRHARKCEHTPAEIRQAIPEDLRCSLDPTLKGLMAEALALWDTLSLVRQQELGTAKDFVLGFIEDEGEEFSKGAVLKAYRSLRNGRYRQKSWVQRDQGIRQDKPLAANATKYSLSSSVNLLSIRPEASTLCITVPLMVDAWNHTNNELDPPTQCHAVVPNEAPGVLEASNYYSLQSTDSIPYSFVSPFSLL</sequence>